<organism evidence="2 4">
    <name type="scientific">Puccinia coronata f. sp. avenae</name>
    <dbReference type="NCBI Taxonomy" id="200324"/>
    <lineage>
        <taxon>Eukaryota</taxon>
        <taxon>Fungi</taxon>
        <taxon>Dikarya</taxon>
        <taxon>Basidiomycota</taxon>
        <taxon>Pucciniomycotina</taxon>
        <taxon>Pucciniomycetes</taxon>
        <taxon>Pucciniales</taxon>
        <taxon>Pucciniaceae</taxon>
        <taxon>Puccinia</taxon>
    </lineage>
</organism>
<proteinExistence type="predicted"/>
<gene>
    <name evidence="3" type="ORF">PCASD_06609</name>
    <name evidence="2" type="ORF">PCASD_19503</name>
</gene>
<feature type="region of interest" description="Disordered" evidence="1">
    <location>
        <begin position="63"/>
        <end position="82"/>
    </location>
</feature>
<evidence type="ECO:0000313" key="4">
    <source>
        <dbReference type="Proteomes" id="UP000235392"/>
    </source>
</evidence>
<sequence length="100" mass="10998">MWILGTIEAVDRNLLHLKTSAIKSFREYNSPNHLALKPPALLKYASRGGAHLLSTQQTHVSISRTLSSATPPSNSSLLKSPRILDAPRSSYCHDQLLPPL</sequence>
<protein>
    <submittedName>
        <fullName evidence="2">Uncharacterized protein</fullName>
    </submittedName>
</protein>
<evidence type="ECO:0000313" key="2">
    <source>
        <dbReference type="EMBL" id="PLW14059.1"/>
    </source>
</evidence>
<dbReference type="AlphaFoldDB" id="A0A2N5SLF3"/>
<accession>A0A2N5SLF3</accession>
<feature type="compositionally biased region" description="Polar residues" evidence="1">
    <location>
        <begin position="63"/>
        <end position="78"/>
    </location>
</feature>
<dbReference type="EMBL" id="PGCI01000095">
    <property type="protein sequence ID" value="PLW40958.1"/>
    <property type="molecule type" value="Genomic_DNA"/>
</dbReference>
<reference evidence="2 4" key="1">
    <citation type="submission" date="2017-11" db="EMBL/GenBank/DDBJ databases">
        <title>De novo assembly and phasing of dikaryotic genomes from two isolates of Puccinia coronata f. sp. avenae, the causal agent of oat crown rust.</title>
        <authorList>
            <person name="Miller M.E."/>
            <person name="Zhang Y."/>
            <person name="Omidvar V."/>
            <person name="Sperschneider J."/>
            <person name="Schwessinger B."/>
            <person name="Raley C."/>
            <person name="Palmer J.M."/>
            <person name="Garnica D."/>
            <person name="Upadhyaya N."/>
            <person name="Rathjen J."/>
            <person name="Taylor J.M."/>
            <person name="Park R.F."/>
            <person name="Dodds P.N."/>
            <person name="Hirsch C.D."/>
            <person name="Kianian S.F."/>
            <person name="Figueroa M."/>
        </authorList>
    </citation>
    <scope>NUCLEOTIDE SEQUENCE [LARGE SCALE GENOMIC DNA]</scope>
    <source>
        <strain evidence="2">12SD80</strain>
    </source>
</reference>
<name>A0A2N5SLF3_9BASI</name>
<evidence type="ECO:0000313" key="3">
    <source>
        <dbReference type="EMBL" id="PLW40958.1"/>
    </source>
</evidence>
<comment type="caution">
    <text evidence="2">The sequence shown here is derived from an EMBL/GenBank/DDBJ whole genome shotgun (WGS) entry which is preliminary data.</text>
</comment>
<dbReference type="EMBL" id="PGCI01000833">
    <property type="protein sequence ID" value="PLW14059.1"/>
    <property type="molecule type" value="Genomic_DNA"/>
</dbReference>
<evidence type="ECO:0000256" key="1">
    <source>
        <dbReference type="SAM" id="MobiDB-lite"/>
    </source>
</evidence>
<dbReference type="Proteomes" id="UP000235392">
    <property type="component" value="Unassembled WGS sequence"/>
</dbReference>